<evidence type="ECO:0000256" key="2">
    <source>
        <dbReference type="ARBA" id="ARBA00022840"/>
    </source>
</evidence>
<dbReference type="GO" id="GO:0004467">
    <property type="term" value="F:long-chain fatty acid-CoA ligase activity"/>
    <property type="evidence" value="ECO:0007669"/>
    <property type="project" value="UniProtKB-EC"/>
</dbReference>
<keyword evidence="5" id="KW-0436">Ligase</keyword>
<dbReference type="PANTHER" id="PTHR43272">
    <property type="entry name" value="LONG-CHAIN-FATTY-ACID--COA LIGASE"/>
    <property type="match status" value="1"/>
</dbReference>
<dbReference type="GO" id="GO:0016020">
    <property type="term" value="C:membrane"/>
    <property type="evidence" value="ECO:0007669"/>
    <property type="project" value="TreeGrafter"/>
</dbReference>
<dbReference type="EC" id="6.2.1.-" evidence="5"/>
<feature type="domain" description="AMP-dependent synthetase/ligase" evidence="4">
    <location>
        <begin position="23"/>
        <end position="389"/>
    </location>
</feature>
<evidence type="ECO:0000313" key="6">
    <source>
        <dbReference type="Proteomes" id="UP000002212"/>
    </source>
</evidence>
<comment type="catalytic activity">
    <reaction evidence="3">
        <text>a long-chain fatty acid + ATP + CoA = a long-chain fatty acyl-CoA + AMP + diphosphate</text>
        <dbReference type="Rhea" id="RHEA:15421"/>
        <dbReference type="ChEBI" id="CHEBI:30616"/>
        <dbReference type="ChEBI" id="CHEBI:33019"/>
        <dbReference type="ChEBI" id="CHEBI:57287"/>
        <dbReference type="ChEBI" id="CHEBI:57560"/>
        <dbReference type="ChEBI" id="CHEBI:83139"/>
        <dbReference type="ChEBI" id="CHEBI:456215"/>
        <dbReference type="EC" id="6.2.1.3"/>
    </reaction>
    <physiologicalReaction direction="left-to-right" evidence="3">
        <dbReference type="Rhea" id="RHEA:15422"/>
    </physiologicalReaction>
</comment>
<dbReference type="GO" id="GO:0005524">
    <property type="term" value="F:ATP binding"/>
    <property type="evidence" value="ECO:0007669"/>
    <property type="project" value="UniProtKB-KW"/>
</dbReference>
<dbReference type="CDD" id="cd05907">
    <property type="entry name" value="VL_LC_FACS_like"/>
    <property type="match status" value="1"/>
</dbReference>
<dbReference type="AlphaFoldDB" id="C1B3P3"/>
<dbReference type="OrthoDB" id="9803968at2"/>
<dbReference type="RefSeq" id="WP_012689697.1">
    <property type="nucleotide sequence ID" value="NC_012522.1"/>
</dbReference>
<reference evidence="5 6" key="1">
    <citation type="submission" date="2009-03" db="EMBL/GenBank/DDBJ databases">
        <title>Comparison of the complete genome sequences of Rhodococcus erythropolis PR4 and Rhodococcus opacus B4.</title>
        <authorList>
            <person name="Takarada H."/>
            <person name="Sekine M."/>
            <person name="Hosoyama A."/>
            <person name="Yamada R."/>
            <person name="Fujisawa T."/>
            <person name="Omata S."/>
            <person name="Shimizu A."/>
            <person name="Tsukatani N."/>
            <person name="Tanikawa S."/>
            <person name="Fujita N."/>
            <person name="Harayama S."/>
        </authorList>
    </citation>
    <scope>NUCLEOTIDE SEQUENCE [LARGE SCALE GENOMIC DNA]</scope>
    <source>
        <strain evidence="5 6">B4</strain>
    </source>
</reference>
<dbReference type="SUPFAM" id="SSF56801">
    <property type="entry name" value="Acetyl-CoA synthetase-like"/>
    <property type="match status" value="1"/>
</dbReference>
<dbReference type="InterPro" id="IPR045851">
    <property type="entry name" value="AMP-bd_C_sf"/>
</dbReference>
<dbReference type="Gene3D" id="3.30.300.30">
    <property type="match status" value="1"/>
</dbReference>
<proteinExistence type="predicted"/>
<dbReference type="Proteomes" id="UP000002212">
    <property type="component" value="Chromosome"/>
</dbReference>
<dbReference type="Gene3D" id="3.40.50.12780">
    <property type="entry name" value="N-terminal domain of ligase-like"/>
    <property type="match status" value="1"/>
</dbReference>
<keyword evidence="2" id="KW-0067">ATP-binding</keyword>
<evidence type="ECO:0000256" key="1">
    <source>
        <dbReference type="ARBA" id="ARBA00022741"/>
    </source>
</evidence>
<protein>
    <submittedName>
        <fullName evidence="5">Putative fatty-acid--CoA ligase</fullName>
        <ecNumber evidence="5">6.2.1.-</ecNumber>
    </submittedName>
</protein>
<dbReference type="PROSITE" id="PS00455">
    <property type="entry name" value="AMP_BINDING"/>
    <property type="match status" value="1"/>
</dbReference>
<organism evidence="5 6">
    <name type="scientific">Rhodococcus opacus (strain B4)</name>
    <dbReference type="NCBI Taxonomy" id="632772"/>
    <lineage>
        <taxon>Bacteria</taxon>
        <taxon>Bacillati</taxon>
        <taxon>Actinomycetota</taxon>
        <taxon>Actinomycetes</taxon>
        <taxon>Mycobacteriales</taxon>
        <taxon>Nocardiaceae</taxon>
        <taxon>Rhodococcus</taxon>
    </lineage>
</organism>
<dbReference type="InterPro" id="IPR020845">
    <property type="entry name" value="AMP-binding_CS"/>
</dbReference>
<dbReference type="KEGG" id="rop:ROP_24940"/>
<dbReference type="PATRIC" id="fig|632772.20.peg.2606"/>
<accession>C1B3P3</accession>
<dbReference type="Pfam" id="PF23562">
    <property type="entry name" value="AMP-binding_C_3"/>
    <property type="match status" value="1"/>
</dbReference>
<evidence type="ECO:0000259" key="4">
    <source>
        <dbReference type="Pfam" id="PF00501"/>
    </source>
</evidence>
<gene>
    <name evidence="5" type="ordered locus">ROP_24940</name>
</gene>
<dbReference type="STRING" id="632772.ROP_24940"/>
<dbReference type="HOGENOM" id="CLU_000022_45_5_11"/>
<dbReference type="InterPro" id="IPR000873">
    <property type="entry name" value="AMP-dep_synth/lig_dom"/>
</dbReference>
<dbReference type="PANTHER" id="PTHR43272:SF33">
    <property type="entry name" value="AMP-BINDING DOMAIN-CONTAINING PROTEIN-RELATED"/>
    <property type="match status" value="1"/>
</dbReference>
<dbReference type="Pfam" id="PF00501">
    <property type="entry name" value="AMP-binding"/>
    <property type="match status" value="1"/>
</dbReference>
<evidence type="ECO:0000313" key="5">
    <source>
        <dbReference type="EMBL" id="BAH50741.1"/>
    </source>
</evidence>
<sequence length="564" mass="61129">MSPVDVSQREHAVQDAATLTEVFRHTVETCSQDVALKCAASGRSVTWAEYGHEAAALADGFTSMGICAGDHVVLMLSNRAEFYLVDTALMLIRGIPVSVYNSPSIERLSYIFTHCGPVAVIVEDDVQLERARAAAAESGHHPRLVAIEEVTPRDDLVMLADLAATSPTDLAELAGHARAGDTATMLYTSGTTGDPKGVPLTHRNLLFAARTLTKRMGISLRGRRQLSYLPMAHIGERLATHYVHMFEGSEVTCCANLESFPEVLARTEPHMLFGAPRMWEKLYTRVQDLVAAAPDVPLHCHLETIGLGHIDIAIVGSAPLPRHIQEFWRSAAIPLADCYGQSETCGVGTWDPQDLVLGTCGKPFDGVEVAISDLGEILVRSEAVFAGYYRDPARTRMVLDFDGWFHSSDLGSLDPNGNLTVRGRVDDLLVPTSGHNVSPAPIEARLLQIPLVSHAVLCGSGKPFITALLVLDSEAVAKWAADRGWAERSPETLTTDSALRPAISCHIDNINTGLPGAERIKSFALLPGGETDWTPDTVLMTATGKIRRAQVLQRYAEIIESMYP</sequence>
<keyword evidence="1" id="KW-0547">Nucleotide-binding</keyword>
<dbReference type="EMBL" id="AP011115">
    <property type="protein sequence ID" value="BAH50741.1"/>
    <property type="molecule type" value="Genomic_DNA"/>
</dbReference>
<name>C1B3P3_RHOOB</name>
<dbReference type="InterPro" id="IPR042099">
    <property type="entry name" value="ANL_N_sf"/>
</dbReference>
<evidence type="ECO:0000256" key="3">
    <source>
        <dbReference type="ARBA" id="ARBA00024484"/>
    </source>
</evidence>